<keyword evidence="2" id="KW-0472">Membrane</keyword>
<dbReference type="NCBIfam" id="NF008757">
    <property type="entry name" value="PRK11788.1-5"/>
    <property type="match status" value="1"/>
</dbReference>
<feature type="binding site" evidence="2">
    <location>
        <position position="374"/>
    </location>
    <ligand>
        <name>Fe cation</name>
        <dbReference type="ChEBI" id="CHEBI:24875"/>
    </ligand>
</feature>
<dbReference type="InterPro" id="IPR030865">
    <property type="entry name" value="LapB"/>
</dbReference>
<dbReference type="InterPro" id="IPR011990">
    <property type="entry name" value="TPR-like_helical_dom_sf"/>
</dbReference>
<name>A0A9E4KBY2_9GAMM</name>
<dbReference type="PROSITE" id="PS50005">
    <property type="entry name" value="TPR"/>
    <property type="match status" value="1"/>
</dbReference>
<sequence length="392" mass="45013">MYEALLLLLPVAAASGWFAARRGVVVKSQKQPQEISPVYFKGLNYLLNEQPDKAIDLFIKLLDVDSDTVETHLALGNLFRRRGEVERAIRIHQNLIARPSLSREQRAQALLELGQDYMRAGLFDRAENLFIELTELKLHNEQANIYLLEIYQQEKDWKRCLEVADRITVSHYPALHNSIAHFYCELAEEQLRQQNMAAAESFLKRAQHMKRSSNVRVLMLQAEIEHTRGDCRSVIRLLRQVEGSDPAYLSETLPRTIECYRKLGQQQELYEYLEQLYQRHHCTEAMLILADMIADSQGEGAAVEAILKHLSDTPDLKGLERLVRLNLQRSEESPRETLEVLLSSVSKLLDKEPAYQCEHCGFTAKKIHWHCPSCKTWGAIKPIQGIGRSIKG</sequence>
<protein>
    <recommendedName>
        <fullName evidence="2">Lipopolysaccharide assembly protein B</fullName>
    </recommendedName>
</protein>
<keyword evidence="2" id="KW-0408">Iron</keyword>
<feature type="repeat" description="TPR" evidence="3">
    <location>
        <begin position="107"/>
        <end position="140"/>
    </location>
</feature>
<dbReference type="Gene3D" id="1.25.40.10">
    <property type="entry name" value="Tetratricopeptide repeat domain"/>
    <property type="match status" value="2"/>
</dbReference>
<feature type="binding site" evidence="2">
    <location>
        <position position="357"/>
    </location>
    <ligand>
        <name>Fe cation</name>
        <dbReference type="ChEBI" id="CHEBI:24875"/>
    </ligand>
</feature>
<keyword evidence="2" id="KW-0997">Cell inner membrane</keyword>
<organism evidence="5 6">
    <name type="scientific">Candidatus Thiodiazotropha taylori</name>
    <dbReference type="NCBI Taxonomy" id="2792791"/>
    <lineage>
        <taxon>Bacteria</taxon>
        <taxon>Pseudomonadati</taxon>
        <taxon>Pseudomonadota</taxon>
        <taxon>Gammaproteobacteria</taxon>
        <taxon>Chromatiales</taxon>
        <taxon>Sedimenticolaceae</taxon>
        <taxon>Candidatus Thiodiazotropha</taxon>
    </lineage>
</organism>
<feature type="binding site" evidence="2">
    <location>
        <position position="371"/>
    </location>
    <ligand>
        <name>Fe cation</name>
        <dbReference type="ChEBI" id="CHEBI:24875"/>
    </ligand>
</feature>
<keyword evidence="2" id="KW-1133">Transmembrane helix</keyword>
<feature type="domain" description="LapB rubredoxin metal binding" evidence="4">
    <location>
        <begin position="355"/>
        <end position="382"/>
    </location>
</feature>
<dbReference type="AlphaFoldDB" id="A0A9E4KBY2"/>
<dbReference type="HAMAP" id="MF_00994">
    <property type="entry name" value="LPS_assembly_LapB"/>
    <property type="match status" value="1"/>
</dbReference>
<feature type="topological domain" description="Cytoplasmic" evidence="2">
    <location>
        <begin position="21"/>
        <end position="392"/>
    </location>
</feature>
<dbReference type="InterPro" id="IPR041166">
    <property type="entry name" value="Rubredoxin_2"/>
</dbReference>
<accession>A0A9E4KBY2</accession>
<comment type="similarity">
    <text evidence="2">Belongs to the LapB family.</text>
</comment>
<dbReference type="GO" id="GO:0008653">
    <property type="term" value="P:lipopolysaccharide metabolic process"/>
    <property type="evidence" value="ECO:0007669"/>
    <property type="project" value="InterPro"/>
</dbReference>
<keyword evidence="2" id="KW-0812">Transmembrane</keyword>
<dbReference type="Pfam" id="PF25058">
    <property type="entry name" value="ARM_TT21"/>
    <property type="match status" value="1"/>
</dbReference>
<keyword evidence="2" id="KW-0677">Repeat</keyword>
<comment type="caution">
    <text evidence="5">The sequence shown here is derived from an EMBL/GenBank/DDBJ whole genome shotgun (WGS) entry which is preliminary data.</text>
</comment>
<dbReference type="Pfam" id="PF13176">
    <property type="entry name" value="TPR_7"/>
    <property type="match status" value="1"/>
</dbReference>
<evidence type="ECO:0000313" key="6">
    <source>
        <dbReference type="Proteomes" id="UP000886667"/>
    </source>
</evidence>
<feature type="binding site" evidence="2">
    <location>
        <position position="360"/>
    </location>
    <ligand>
        <name>Fe cation</name>
        <dbReference type="ChEBI" id="CHEBI:24875"/>
    </ligand>
</feature>
<comment type="function">
    <text evidence="2">Modulates cellular lipopolysaccharide (LPS) levels by regulating LpxC, which is involved in lipid A biosynthesis. May act by modulating the proteolytic activity of FtsH towards LpxC. May also coordinate assembly of proteins involved in LPS synthesis at the plasma membrane.</text>
</comment>
<keyword evidence="2 3" id="KW-0802">TPR repeat</keyword>
<dbReference type="SUPFAM" id="SSF48452">
    <property type="entry name" value="TPR-like"/>
    <property type="match status" value="1"/>
</dbReference>
<evidence type="ECO:0000256" key="1">
    <source>
        <dbReference type="ARBA" id="ARBA00022723"/>
    </source>
</evidence>
<gene>
    <name evidence="2 5" type="primary">lapB</name>
    <name evidence="5" type="ORF">JAZ07_11200</name>
</gene>
<dbReference type="EMBL" id="JAEPCM010000379">
    <property type="protein sequence ID" value="MCG7946900.1"/>
    <property type="molecule type" value="Genomic_DNA"/>
</dbReference>
<dbReference type="GO" id="GO:0009898">
    <property type="term" value="C:cytoplasmic side of plasma membrane"/>
    <property type="evidence" value="ECO:0007669"/>
    <property type="project" value="UniProtKB-UniRule"/>
</dbReference>
<dbReference type="GO" id="GO:0005506">
    <property type="term" value="F:iron ion binding"/>
    <property type="evidence" value="ECO:0007669"/>
    <property type="project" value="UniProtKB-UniRule"/>
</dbReference>
<reference evidence="5" key="1">
    <citation type="journal article" date="2021" name="Proc. Natl. Acad. Sci. U.S.A.">
        <title>Global biogeography of chemosynthetic symbionts reveals both localized and globally distributed symbiont groups. .</title>
        <authorList>
            <person name="Osvatic J.T."/>
            <person name="Wilkins L.G.E."/>
            <person name="Leibrecht L."/>
            <person name="Leray M."/>
            <person name="Zauner S."/>
            <person name="Polzin J."/>
            <person name="Camacho Y."/>
            <person name="Gros O."/>
            <person name="van Gils J.A."/>
            <person name="Eisen J.A."/>
            <person name="Petersen J.M."/>
            <person name="Yuen B."/>
        </authorList>
    </citation>
    <scope>NUCLEOTIDE SEQUENCE</scope>
    <source>
        <strain evidence="5">MAGclacostrist064TRANS</strain>
    </source>
</reference>
<dbReference type="SMART" id="SM00028">
    <property type="entry name" value="TPR"/>
    <property type="match status" value="4"/>
</dbReference>
<evidence type="ECO:0000259" key="4">
    <source>
        <dbReference type="Pfam" id="PF18073"/>
    </source>
</evidence>
<dbReference type="Pfam" id="PF18073">
    <property type="entry name" value="Zn_ribbon_LapB"/>
    <property type="match status" value="1"/>
</dbReference>
<evidence type="ECO:0000256" key="3">
    <source>
        <dbReference type="PROSITE-ProRule" id="PRU00339"/>
    </source>
</evidence>
<keyword evidence="2" id="KW-1003">Cell membrane</keyword>
<evidence type="ECO:0000313" key="5">
    <source>
        <dbReference type="EMBL" id="MCG7946900.1"/>
    </source>
</evidence>
<dbReference type="InterPro" id="IPR019734">
    <property type="entry name" value="TPR_rpt"/>
</dbReference>
<keyword evidence="1 2" id="KW-0479">Metal-binding</keyword>
<proteinExistence type="inferred from homology"/>
<comment type="subcellular location">
    <subcellularLocation>
        <location evidence="2">Cell inner membrane</location>
        <topology evidence="2">Single-pass membrane protein</topology>
        <orientation evidence="2">Cytoplasmic side</orientation>
    </subcellularLocation>
</comment>
<evidence type="ECO:0000256" key="2">
    <source>
        <dbReference type="HAMAP-Rule" id="MF_00994"/>
    </source>
</evidence>
<dbReference type="Proteomes" id="UP000886667">
    <property type="component" value="Unassembled WGS sequence"/>
</dbReference>
<dbReference type="GO" id="GO:0046890">
    <property type="term" value="P:regulation of lipid biosynthetic process"/>
    <property type="evidence" value="ECO:0007669"/>
    <property type="project" value="UniProtKB-UniRule"/>
</dbReference>
<dbReference type="SUPFAM" id="SSF81901">
    <property type="entry name" value="HCP-like"/>
    <property type="match status" value="1"/>
</dbReference>